<evidence type="ECO:0000256" key="1">
    <source>
        <dbReference type="ARBA" id="ARBA00006484"/>
    </source>
</evidence>
<evidence type="ECO:0008006" key="6">
    <source>
        <dbReference type="Google" id="ProtNLM"/>
    </source>
</evidence>
<keyword evidence="2" id="KW-0521">NADP</keyword>
<dbReference type="PROSITE" id="PS00061">
    <property type="entry name" value="ADH_SHORT"/>
    <property type="match status" value="1"/>
</dbReference>
<evidence type="ECO:0000313" key="5">
    <source>
        <dbReference type="Proteomes" id="UP001172684"/>
    </source>
</evidence>
<dbReference type="PRINTS" id="PR00081">
    <property type="entry name" value="GDHRDH"/>
</dbReference>
<reference evidence="4" key="1">
    <citation type="submission" date="2022-10" db="EMBL/GenBank/DDBJ databases">
        <title>Culturing micro-colonial fungi from biological soil crusts in the Mojave desert and describing Neophaeococcomyces mojavensis, and introducing the new genera and species Taxawa tesnikishii.</title>
        <authorList>
            <person name="Kurbessoian T."/>
            <person name="Stajich J.E."/>
        </authorList>
    </citation>
    <scope>NUCLEOTIDE SEQUENCE</scope>
    <source>
        <strain evidence="4">TK_1</strain>
    </source>
</reference>
<dbReference type="PANTHER" id="PTHR42760">
    <property type="entry name" value="SHORT-CHAIN DEHYDROGENASES/REDUCTASES FAMILY MEMBER"/>
    <property type="match status" value="1"/>
</dbReference>
<protein>
    <recommendedName>
        <fullName evidence="6">Gluconate 5-dehydrogenase</fullName>
    </recommendedName>
</protein>
<organism evidence="4 5">
    <name type="scientific">Coniosporium apollinis</name>
    <dbReference type="NCBI Taxonomy" id="61459"/>
    <lineage>
        <taxon>Eukaryota</taxon>
        <taxon>Fungi</taxon>
        <taxon>Dikarya</taxon>
        <taxon>Ascomycota</taxon>
        <taxon>Pezizomycotina</taxon>
        <taxon>Dothideomycetes</taxon>
        <taxon>Dothideomycetes incertae sedis</taxon>
        <taxon>Coniosporium</taxon>
    </lineage>
</organism>
<dbReference type="Pfam" id="PF13561">
    <property type="entry name" value="adh_short_C2"/>
    <property type="match status" value="1"/>
</dbReference>
<accession>A0ABQ9NEQ1</accession>
<feature type="non-terminal residue" evidence="4">
    <location>
        <position position="124"/>
    </location>
</feature>
<evidence type="ECO:0000256" key="2">
    <source>
        <dbReference type="ARBA" id="ARBA00022857"/>
    </source>
</evidence>
<evidence type="ECO:0000256" key="3">
    <source>
        <dbReference type="ARBA" id="ARBA00023002"/>
    </source>
</evidence>
<proteinExistence type="inferred from homology"/>
<dbReference type="PANTHER" id="PTHR42760:SF115">
    <property type="entry name" value="3-OXOACYL-[ACYL-CARRIER-PROTEIN] REDUCTASE FABG"/>
    <property type="match status" value="1"/>
</dbReference>
<name>A0ABQ9NEQ1_9PEZI</name>
<dbReference type="SUPFAM" id="SSF51735">
    <property type="entry name" value="NAD(P)-binding Rossmann-fold domains"/>
    <property type="match status" value="1"/>
</dbReference>
<comment type="caution">
    <text evidence="4">The sequence shown here is derived from an EMBL/GenBank/DDBJ whole genome shotgun (WGS) entry which is preliminary data.</text>
</comment>
<dbReference type="Gene3D" id="3.40.50.720">
    <property type="entry name" value="NAD(P)-binding Rossmann-like Domain"/>
    <property type="match status" value="1"/>
</dbReference>
<dbReference type="InterPro" id="IPR036291">
    <property type="entry name" value="NAD(P)-bd_dom_sf"/>
</dbReference>
<evidence type="ECO:0000313" key="4">
    <source>
        <dbReference type="EMBL" id="KAJ9653766.1"/>
    </source>
</evidence>
<dbReference type="InterPro" id="IPR002347">
    <property type="entry name" value="SDR_fam"/>
</dbReference>
<dbReference type="EMBL" id="JAPDRL010000295">
    <property type="protein sequence ID" value="KAJ9653766.1"/>
    <property type="molecule type" value="Genomic_DNA"/>
</dbReference>
<sequence length="124" mass="13464">MIDKGIKGAIVMVSSISGRIVNRPQKQSAYNTSKAAVAHMMKSLASEWGEHGIHVNAMSPSYIQTPVNEGEEIEELSKEWVKVIPLGRIAIPDEFRGTAVWLASDASSYVTGSKIIVDSGHTIR</sequence>
<gene>
    <name evidence="4" type="ORF">H2201_009101</name>
</gene>
<keyword evidence="5" id="KW-1185">Reference proteome</keyword>
<dbReference type="InterPro" id="IPR020904">
    <property type="entry name" value="Sc_DH/Rdtase_CS"/>
</dbReference>
<dbReference type="Proteomes" id="UP001172684">
    <property type="component" value="Unassembled WGS sequence"/>
</dbReference>
<keyword evidence="3" id="KW-0560">Oxidoreductase</keyword>
<comment type="similarity">
    <text evidence="1">Belongs to the short-chain dehydrogenases/reductases (SDR) family.</text>
</comment>